<comment type="caution">
    <text evidence="2">The sequence shown here is derived from an EMBL/GenBank/DDBJ whole genome shotgun (WGS) entry which is preliminary data.</text>
</comment>
<name>A0A392WI00_9FABA</name>
<feature type="non-terminal residue" evidence="2">
    <location>
        <position position="27"/>
    </location>
</feature>
<evidence type="ECO:0000313" key="2">
    <source>
        <dbReference type="EMBL" id="MCI97550.1"/>
    </source>
</evidence>
<dbReference type="AlphaFoldDB" id="A0A392WI00"/>
<reference evidence="2 3" key="1">
    <citation type="journal article" date="2018" name="Front. Plant Sci.">
        <title>Red Clover (Trifolium pratense) and Zigzag Clover (T. medium) - A Picture of Genomic Similarities and Differences.</title>
        <authorList>
            <person name="Dluhosova J."/>
            <person name="Istvanek J."/>
            <person name="Nedelnik J."/>
            <person name="Repkova J."/>
        </authorList>
    </citation>
    <scope>NUCLEOTIDE SEQUENCE [LARGE SCALE GENOMIC DNA]</scope>
    <source>
        <strain evidence="3">cv. 10/8</strain>
        <tissue evidence="2">Leaf</tissue>
    </source>
</reference>
<protein>
    <submittedName>
        <fullName evidence="2">Uncharacterized protein</fullName>
    </submittedName>
</protein>
<accession>A0A392WI00</accession>
<evidence type="ECO:0000256" key="1">
    <source>
        <dbReference type="SAM" id="MobiDB-lite"/>
    </source>
</evidence>
<sequence length="27" mass="2992">MEIPQEQPRAEGEGVATPCHNSPRRMA</sequence>
<keyword evidence="3" id="KW-1185">Reference proteome</keyword>
<feature type="region of interest" description="Disordered" evidence="1">
    <location>
        <begin position="1"/>
        <end position="27"/>
    </location>
</feature>
<dbReference type="Proteomes" id="UP000265520">
    <property type="component" value="Unassembled WGS sequence"/>
</dbReference>
<dbReference type="EMBL" id="LXQA011447190">
    <property type="protein sequence ID" value="MCI97550.1"/>
    <property type="molecule type" value="Genomic_DNA"/>
</dbReference>
<evidence type="ECO:0000313" key="3">
    <source>
        <dbReference type="Proteomes" id="UP000265520"/>
    </source>
</evidence>
<organism evidence="2 3">
    <name type="scientific">Trifolium medium</name>
    <dbReference type="NCBI Taxonomy" id="97028"/>
    <lineage>
        <taxon>Eukaryota</taxon>
        <taxon>Viridiplantae</taxon>
        <taxon>Streptophyta</taxon>
        <taxon>Embryophyta</taxon>
        <taxon>Tracheophyta</taxon>
        <taxon>Spermatophyta</taxon>
        <taxon>Magnoliopsida</taxon>
        <taxon>eudicotyledons</taxon>
        <taxon>Gunneridae</taxon>
        <taxon>Pentapetalae</taxon>
        <taxon>rosids</taxon>
        <taxon>fabids</taxon>
        <taxon>Fabales</taxon>
        <taxon>Fabaceae</taxon>
        <taxon>Papilionoideae</taxon>
        <taxon>50 kb inversion clade</taxon>
        <taxon>NPAAA clade</taxon>
        <taxon>Hologalegina</taxon>
        <taxon>IRL clade</taxon>
        <taxon>Trifolieae</taxon>
        <taxon>Trifolium</taxon>
    </lineage>
</organism>
<proteinExistence type="predicted"/>